<dbReference type="PANTHER" id="PTHR31251">
    <property type="entry name" value="SQUAMOSA PROMOTER-BINDING-LIKE PROTEIN 4"/>
    <property type="match status" value="1"/>
</dbReference>
<evidence type="ECO:0000259" key="6">
    <source>
        <dbReference type="PROSITE" id="PS51141"/>
    </source>
</evidence>
<reference evidence="8" key="1">
    <citation type="journal article" date="2019" name="Nat. Commun.">
        <title>The genome of broomcorn millet.</title>
        <authorList>
            <person name="Zou C."/>
            <person name="Miki D."/>
            <person name="Li D."/>
            <person name="Tang Q."/>
            <person name="Xiao L."/>
            <person name="Rajput S."/>
            <person name="Deng P."/>
            <person name="Jia W."/>
            <person name="Huang R."/>
            <person name="Zhang M."/>
            <person name="Sun Y."/>
            <person name="Hu J."/>
            <person name="Fu X."/>
            <person name="Schnable P.S."/>
            <person name="Li F."/>
            <person name="Zhang H."/>
            <person name="Feng B."/>
            <person name="Zhu X."/>
            <person name="Liu R."/>
            <person name="Schnable J.C."/>
            <person name="Zhu J.-K."/>
            <person name="Zhang H."/>
        </authorList>
    </citation>
    <scope>NUCLEOTIDE SEQUENCE [LARGE SCALE GENOMIC DNA]</scope>
</reference>
<feature type="compositionally biased region" description="Basic and acidic residues" evidence="5">
    <location>
        <begin position="38"/>
        <end position="59"/>
    </location>
</feature>
<evidence type="ECO:0000256" key="4">
    <source>
        <dbReference type="PROSITE-ProRule" id="PRU00470"/>
    </source>
</evidence>
<evidence type="ECO:0000256" key="2">
    <source>
        <dbReference type="ARBA" id="ARBA00022771"/>
    </source>
</evidence>
<protein>
    <submittedName>
        <fullName evidence="7">Squamosa promoter-binding-like protein 13</fullName>
    </submittedName>
</protein>
<feature type="domain" description="SBP-type" evidence="6">
    <location>
        <begin position="47"/>
        <end position="75"/>
    </location>
</feature>
<evidence type="ECO:0000256" key="3">
    <source>
        <dbReference type="ARBA" id="ARBA00022833"/>
    </source>
</evidence>
<name>A0A3L6QNZ8_PANMI</name>
<keyword evidence="1" id="KW-0479">Metal-binding</keyword>
<comment type="caution">
    <text evidence="7">The sequence shown here is derived from an EMBL/GenBank/DDBJ whole genome shotgun (WGS) entry which is preliminary data.</text>
</comment>
<feature type="compositionally biased region" description="Basic and acidic residues" evidence="5">
    <location>
        <begin position="1"/>
        <end position="15"/>
    </location>
</feature>
<dbReference type="PANTHER" id="PTHR31251:SF209">
    <property type="entry name" value="SQUAMOSA PROMOTER-BINDING-LIKE PROTEIN 13"/>
    <property type="match status" value="1"/>
</dbReference>
<dbReference type="Pfam" id="PF03110">
    <property type="entry name" value="SBP"/>
    <property type="match status" value="1"/>
</dbReference>
<dbReference type="PROSITE" id="PS51141">
    <property type="entry name" value="ZF_SBP"/>
    <property type="match status" value="1"/>
</dbReference>
<evidence type="ECO:0000313" key="7">
    <source>
        <dbReference type="EMBL" id="RLM85299.1"/>
    </source>
</evidence>
<feature type="region of interest" description="Disordered" evidence="5">
    <location>
        <begin position="1"/>
        <end position="105"/>
    </location>
</feature>
<gene>
    <name evidence="7" type="ORF">C2845_PM04G25580</name>
</gene>
<evidence type="ECO:0000313" key="8">
    <source>
        <dbReference type="Proteomes" id="UP000275267"/>
    </source>
</evidence>
<dbReference type="EMBL" id="PQIB02000011">
    <property type="protein sequence ID" value="RLM85299.1"/>
    <property type="molecule type" value="Genomic_DNA"/>
</dbReference>
<dbReference type="Proteomes" id="UP000275267">
    <property type="component" value="Unassembled WGS sequence"/>
</dbReference>
<evidence type="ECO:0000256" key="1">
    <source>
        <dbReference type="ARBA" id="ARBA00022723"/>
    </source>
</evidence>
<evidence type="ECO:0000256" key="5">
    <source>
        <dbReference type="SAM" id="MobiDB-lite"/>
    </source>
</evidence>
<keyword evidence="3" id="KW-0862">Zinc</keyword>
<dbReference type="InterPro" id="IPR044817">
    <property type="entry name" value="SBP-like"/>
</dbReference>
<keyword evidence="2 4" id="KW-0863">Zinc-finger</keyword>
<organism evidence="7 8">
    <name type="scientific">Panicum miliaceum</name>
    <name type="common">Proso millet</name>
    <name type="synonym">Broomcorn millet</name>
    <dbReference type="NCBI Taxonomy" id="4540"/>
    <lineage>
        <taxon>Eukaryota</taxon>
        <taxon>Viridiplantae</taxon>
        <taxon>Streptophyta</taxon>
        <taxon>Embryophyta</taxon>
        <taxon>Tracheophyta</taxon>
        <taxon>Spermatophyta</taxon>
        <taxon>Magnoliopsida</taxon>
        <taxon>Liliopsida</taxon>
        <taxon>Poales</taxon>
        <taxon>Poaceae</taxon>
        <taxon>PACMAD clade</taxon>
        <taxon>Panicoideae</taxon>
        <taxon>Panicodae</taxon>
        <taxon>Paniceae</taxon>
        <taxon>Panicinae</taxon>
        <taxon>Panicum</taxon>
        <taxon>Panicum sect. Panicum</taxon>
    </lineage>
</organism>
<feature type="compositionally biased region" description="Polar residues" evidence="5">
    <location>
        <begin position="95"/>
        <end position="105"/>
    </location>
</feature>
<dbReference type="SUPFAM" id="SSF103612">
    <property type="entry name" value="SBT domain"/>
    <property type="match status" value="1"/>
</dbReference>
<proteinExistence type="predicted"/>
<dbReference type="InterPro" id="IPR004333">
    <property type="entry name" value="SBP_dom"/>
</dbReference>
<sequence length="105" mass="11903">MEPRHPARGARETRPGRPSGWVPLRPRAPRRRLSSPHPVDRQGHPPRFHELLEFDGDKHSCRRRLAGHNARRRKSSADRHGGGGGGDQDGRSHPGNPSRNHFQIR</sequence>
<dbReference type="STRING" id="4540.A0A3L6QNZ8"/>
<dbReference type="AlphaFoldDB" id="A0A3L6QNZ8"/>
<dbReference type="GO" id="GO:0003677">
    <property type="term" value="F:DNA binding"/>
    <property type="evidence" value="ECO:0007669"/>
    <property type="project" value="InterPro"/>
</dbReference>
<dbReference type="InterPro" id="IPR036893">
    <property type="entry name" value="SBP_sf"/>
</dbReference>
<dbReference type="GO" id="GO:0008270">
    <property type="term" value="F:zinc ion binding"/>
    <property type="evidence" value="ECO:0007669"/>
    <property type="project" value="UniProtKB-KW"/>
</dbReference>
<dbReference type="GO" id="GO:0005634">
    <property type="term" value="C:nucleus"/>
    <property type="evidence" value="ECO:0007669"/>
    <property type="project" value="InterPro"/>
</dbReference>
<feature type="compositionally biased region" description="Basic residues" evidence="5">
    <location>
        <begin position="60"/>
        <end position="74"/>
    </location>
</feature>
<accession>A0A3L6QNZ8</accession>
<keyword evidence="8" id="KW-1185">Reference proteome</keyword>